<protein>
    <submittedName>
        <fullName evidence="1">NAC domain-containing protein 71-like</fullName>
    </submittedName>
</protein>
<dbReference type="Proteomes" id="UP000634136">
    <property type="component" value="Unassembled WGS sequence"/>
</dbReference>
<accession>A0A834SJT9</accession>
<organism evidence="1 2">
    <name type="scientific">Senna tora</name>
    <dbReference type="NCBI Taxonomy" id="362788"/>
    <lineage>
        <taxon>Eukaryota</taxon>
        <taxon>Viridiplantae</taxon>
        <taxon>Streptophyta</taxon>
        <taxon>Embryophyta</taxon>
        <taxon>Tracheophyta</taxon>
        <taxon>Spermatophyta</taxon>
        <taxon>Magnoliopsida</taxon>
        <taxon>eudicotyledons</taxon>
        <taxon>Gunneridae</taxon>
        <taxon>Pentapetalae</taxon>
        <taxon>rosids</taxon>
        <taxon>fabids</taxon>
        <taxon>Fabales</taxon>
        <taxon>Fabaceae</taxon>
        <taxon>Caesalpinioideae</taxon>
        <taxon>Cassia clade</taxon>
        <taxon>Senna</taxon>
    </lineage>
</organism>
<gene>
    <name evidence="1" type="ORF">G2W53_044053</name>
</gene>
<proteinExistence type="predicted"/>
<comment type="caution">
    <text evidence="1">The sequence shown here is derived from an EMBL/GenBank/DDBJ whole genome shotgun (WGS) entry which is preliminary data.</text>
</comment>
<evidence type="ECO:0000313" key="2">
    <source>
        <dbReference type="Proteomes" id="UP000634136"/>
    </source>
</evidence>
<dbReference type="AlphaFoldDB" id="A0A834SJT9"/>
<reference evidence="1" key="1">
    <citation type="submission" date="2020-09" db="EMBL/GenBank/DDBJ databases">
        <title>Genome-Enabled Discovery of Anthraquinone Biosynthesis in Senna tora.</title>
        <authorList>
            <person name="Kang S.-H."/>
            <person name="Pandey R.P."/>
            <person name="Lee C.-M."/>
            <person name="Sim J.-S."/>
            <person name="Jeong J.-T."/>
            <person name="Choi B.-S."/>
            <person name="Jung M."/>
            <person name="Ginzburg D."/>
            <person name="Zhao K."/>
            <person name="Won S.Y."/>
            <person name="Oh T.-J."/>
            <person name="Yu Y."/>
            <person name="Kim N.-H."/>
            <person name="Lee O.R."/>
            <person name="Lee T.-H."/>
            <person name="Bashyal P."/>
            <person name="Kim T.-S."/>
            <person name="Lee W.-H."/>
            <person name="Kawkins C."/>
            <person name="Kim C.-K."/>
            <person name="Kim J.S."/>
            <person name="Ahn B.O."/>
            <person name="Rhee S.Y."/>
            <person name="Sohng J.K."/>
        </authorList>
    </citation>
    <scope>NUCLEOTIDE SEQUENCE</scope>
    <source>
        <tissue evidence="1">Leaf</tissue>
    </source>
</reference>
<evidence type="ECO:0000313" key="1">
    <source>
        <dbReference type="EMBL" id="KAF7804942.1"/>
    </source>
</evidence>
<name>A0A834SJT9_9FABA</name>
<dbReference type="EMBL" id="JAAIUW010000013">
    <property type="protein sequence ID" value="KAF7804942.1"/>
    <property type="molecule type" value="Genomic_DNA"/>
</dbReference>
<keyword evidence="2" id="KW-1185">Reference proteome</keyword>
<sequence>MCSTTKSRGDATVSYLRSEIEDLEKKRGIIEVEIYDESLPEQSIQPHGVGVGYKALQCSDPCLNPHYSSPSSSSTTFYSLPLSRLLLLQHHFSPQIPDYPQVQDSSLSGYFPQYDLSCSMNKPWQSFELTEISPSSSSYSNLNDFKSENFMDFYRNDQDRVGKAFVFVPISIVKKRRTAEFRHGEEADGVGVEDDNGVIDFL</sequence>